<evidence type="ECO:0000313" key="2">
    <source>
        <dbReference type="Proteomes" id="UP000275078"/>
    </source>
</evidence>
<evidence type="ECO:0000313" key="1">
    <source>
        <dbReference type="EMBL" id="RPA71151.1"/>
    </source>
</evidence>
<reference evidence="1 2" key="1">
    <citation type="journal article" date="2018" name="Nat. Ecol. Evol.">
        <title>Pezizomycetes genomes reveal the molecular basis of ectomycorrhizal truffle lifestyle.</title>
        <authorList>
            <person name="Murat C."/>
            <person name="Payen T."/>
            <person name="Noel B."/>
            <person name="Kuo A."/>
            <person name="Morin E."/>
            <person name="Chen J."/>
            <person name="Kohler A."/>
            <person name="Krizsan K."/>
            <person name="Balestrini R."/>
            <person name="Da Silva C."/>
            <person name="Montanini B."/>
            <person name="Hainaut M."/>
            <person name="Levati E."/>
            <person name="Barry K.W."/>
            <person name="Belfiori B."/>
            <person name="Cichocki N."/>
            <person name="Clum A."/>
            <person name="Dockter R.B."/>
            <person name="Fauchery L."/>
            <person name="Guy J."/>
            <person name="Iotti M."/>
            <person name="Le Tacon F."/>
            <person name="Lindquist E.A."/>
            <person name="Lipzen A."/>
            <person name="Malagnac F."/>
            <person name="Mello A."/>
            <person name="Molinier V."/>
            <person name="Miyauchi S."/>
            <person name="Poulain J."/>
            <person name="Riccioni C."/>
            <person name="Rubini A."/>
            <person name="Sitrit Y."/>
            <person name="Splivallo R."/>
            <person name="Traeger S."/>
            <person name="Wang M."/>
            <person name="Zifcakova L."/>
            <person name="Wipf D."/>
            <person name="Zambonelli A."/>
            <person name="Paolocci F."/>
            <person name="Nowrousian M."/>
            <person name="Ottonello S."/>
            <person name="Baldrian P."/>
            <person name="Spatafora J.W."/>
            <person name="Henrissat B."/>
            <person name="Nagy L.G."/>
            <person name="Aury J.M."/>
            <person name="Wincker P."/>
            <person name="Grigoriev I.V."/>
            <person name="Bonfante P."/>
            <person name="Martin F.M."/>
        </authorList>
    </citation>
    <scope>NUCLEOTIDE SEQUENCE [LARGE SCALE GENOMIC DNA]</scope>
    <source>
        <strain evidence="1 2">RN42</strain>
    </source>
</reference>
<proteinExistence type="predicted"/>
<dbReference type="EMBL" id="ML119966">
    <property type="protein sequence ID" value="RPA71151.1"/>
    <property type="molecule type" value="Genomic_DNA"/>
</dbReference>
<organism evidence="1 2">
    <name type="scientific">Ascobolus immersus RN42</name>
    <dbReference type="NCBI Taxonomy" id="1160509"/>
    <lineage>
        <taxon>Eukaryota</taxon>
        <taxon>Fungi</taxon>
        <taxon>Dikarya</taxon>
        <taxon>Ascomycota</taxon>
        <taxon>Pezizomycotina</taxon>
        <taxon>Pezizomycetes</taxon>
        <taxon>Pezizales</taxon>
        <taxon>Ascobolaceae</taxon>
        <taxon>Ascobolus</taxon>
    </lineage>
</organism>
<gene>
    <name evidence="1" type="ORF">BJ508DRAFT_109156</name>
</gene>
<dbReference type="AlphaFoldDB" id="A0A3N4HFE8"/>
<protein>
    <submittedName>
        <fullName evidence="1">Uncharacterized protein</fullName>
    </submittedName>
</protein>
<accession>A0A3N4HFE8</accession>
<name>A0A3N4HFE8_ASCIM</name>
<dbReference type="Proteomes" id="UP000275078">
    <property type="component" value="Unassembled WGS sequence"/>
</dbReference>
<keyword evidence="2" id="KW-1185">Reference proteome</keyword>
<sequence length="467" mass="54857">MALPESNTISLAEQVFNLAPEGRKIKGLGHALMRFLNLEIDYPFWEDGTDDSKVCDEYRQMMRLPGLSDLDAAYFLHSLQDIKGYRKGSNTFTLLIDYEDRRLHSFYQETLDAEFLSEKHIMARGSFLKGWNLKCNRNACRKVRPCPVDLIENTRENARFGRFADFFVYPPRKIRDNVWSFPSVKAELEDESKPCPTLYFTRFSRDKYSKLSSHHHDLNQQMQADDMYCSPRSFTTSFASNYIYIKSEGPLVRLLWSFLFDPVTFDPGSCWTRDPLPETIPEANETKYLHLRSYPDWLRSYQQVPGAHEFSDDYFLQYRLYKVLNMVTMKADSFYFTERRQLIVLLLKGLFSAFEMWWEGRKGVEDEMTALVQEGKEQDAADLALRYVTSDRSREDMFRIKRFADNLLFVLLARSPSVDERILRYLGEDSDPQCYNYELFPGPISDPNTYLTFTFRITRRDIENAGS</sequence>